<gene>
    <name evidence="1" type="ORF">EXIGLDRAFT_515509</name>
</gene>
<dbReference type="EMBL" id="KV425971">
    <property type="protein sequence ID" value="KZV94515.1"/>
    <property type="molecule type" value="Genomic_DNA"/>
</dbReference>
<dbReference type="AlphaFoldDB" id="A0A165J985"/>
<organism evidence="1 2">
    <name type="scientific">Exidia glandulosa HHB12029</name>
    <dbReference type="NCBI Taxonomy" id="1314781"/>
    <lineage>
        <taxon>Eukaryota</taxon>
        <taxon>Fungi</taxon>
        <taxon>Dikarya</taxon>
        <taxon>Basidiomycota</taxon>
        <taxon>Agaricomycotina</taxon>
        <taxon>Agaricomycetes</taxon>
        <taxon>Auriculariales</taxon>
        <taxon>Exidiaceae</taxon>
        <taxon>Exidia</taxon>
    </lineage>
</organism>
<evidence type="ECO:0000313" key="1">
    <source>
        <dbReference type="EMBL" id="KZV94515.1"/>
    </source>
</evidence>
<accession>A0A165J985</accession>
<reference evidence="1 2" key="1">
    <citation type="journal article" date="2016" name="Mol. Biol. Evol.">
        <title>Comparative Genomics of Early-Diverging Mushroom-Forming Fungi Provides Insights into the Origins of Lignocellulose Decay Capabilities.</title>
        <authorList>
            <person name="Nagy L.G."/>
            <person name="Riley R."/>
            <person name="Tritt A."/>
            <person name="Adam C."/>
            <person name="Daum C."/>
            <person name="Floudas D."/>
            <person name="Sun H."/>
            <person name="Yadav J.S."/>
            <person name="Pangilinan J."/>
            <person name="Larsson K.H."/>
            <person name="Matsuura K."/>
            <person name="Barry K."/>
            <person name="Labutti K."/>
            <person name="Kuo R."/>
            <person name="Ohm R.A."/>
            <person name="Bhattacharya S.S."/>
            <person name="Shirouzu T."/>
            <person name="Yoshinaga Y."/>
            <person name="Martin F.M."/>
            <person name="Grigoriev I.V."/>
            <person name="Hibbett D.S."/>
        </authorList>
    </citation>
    <scope>NUCLEOTIDE SEQUENCE [LARGE SCALE GENOMIC DNA]</scope>
    <source>
        <strain evidence="1 2">HHB12029</strain>
    </source>
</reference>
<keyword evidence="2" id="KW-1185">Reference proteome</keyword>
<evidence type="ECO:0000313" key="2">
    <source>
        <dbReference type="Proteomes" id="UP000077266"/>
    </source>
</evidence>
<dbReference type="InParanoid" id="A0A165J985"/>
<proteinExistence type="predicted"/>
<protein>
    <submittedName>
        <fullName evidence="1">Uncharacterized protein</fullName>
    </submittedName>
</protein>
<sequence length="332" mass="37579">MLEDLVIMLARPDSPDETPVQWPSDAFGGRTPPLERLQLWNVLLPQEGQLYFQKVVLLGLCYRVYMPIDMPNLFAWFPCLRRLNLGGRISFSLPVFQTDSAWRRIAVLGIDPQEPDPRYHLLTWNIPLAAIPYIAVDIMKADDRMVRKFYEDLDEILDLQIYGPTQLDFAATLTGLSSGRARRVAELIHLGEADERGWDGVRSPRHSFLSHAALGHRLASLTISAEMWNYLVGYMPTLERMSDLTLTVGPYVEFDLSTLREDRFLACPALRVLSIDNRGSRLLYVPVDTLGRFLDGNLTHSEGEVTVKILSSVEVRGSLDALPPRVKVEYGP</sequence>
<name>A0A165J985_EXIGL</name>
<dbReference type="Proteomes" id="UP000077266">
    <property type="component" value="Unassembled WGS sequence"/>
</dbReference>